<reference evidence="20 21" key="1">
    <citation type="submission" date="2020-09" db="EMBL/GenBank/DDBJ databases">
        <authorList>
            <person name="Yoon J.-W."/>
        </authorList>
    </citation>
    <scope>NUCLEOTIDE SEQUENCE [LARGE SCALE GENOMIC DNA]</scope>
    <source>
        <strain evidence="20 21">KMU-140</strain>
    </source>
</reference>
<dbReference type="GO" id="GO:0004826">
    <property type="term" value="F:phenylalanine-tRNA ligase activity"/>
    <property type="evidence" value="ECO:0007669"/>
    <property type="project" value="UniProtKB-EC"/>
</dbReference>
<comment type="caution">
    <text evidence="20">The sequence shown here is derived from an EMBL/GenBank/DDBJ whole genome shotgun (WGS) entry which is preliminary data.</text>
</comment>
<dbReference type="NCBIfam" id="TIGR00472">
    <property type="entry name" value="pheT_bact"/>
    <property type="match status" value="1"/>
</dbReference>
<dbReference type="EMBL" id="JACXLC010000001">
    <property type="protein sequence ID" value="MBD2843384.1"/>
    <property type="molecule type" value="Genomic_DNA"/>
</dbReference>
<feature type="binding site" evidence="15">
    <location>
        <position position="454"/>
    </location>
    <ligand>
        <name>Mg(2+)</name>
        <dbReference type="ChEBI" id="CHEBI:18420"/>
        <note>shared with alpha subunit</note>
    </ligand>
</feature>
<dbReference type="SUPFAM" id="SSF50249">
    <property type="entry name" value="Nucleic acid-binding proteins"/>
    <property type="match status" value="1"/>
</dbReference>
<dbReference type="InterPro" id="IPR005146">
    <property type="entry name" value="B3/B4_tRNA-bd"/>
</dbReference>
<evidence type="ECO:0000256" key="4">
    <source>
        <dbReference type="ARBA" id="ARBA00022490"/>
    </source>
</evidence>
<evidence type="ECO:0000256" key="14">
    <source>
        <dbReference type="ARBA" id="ARBA00049255"/>
    </source>
</evidence>
<feature type="domain" description="FDX-ACB" evidence="18">
    <location>
        <begin position="706"/>
        <end position="798"/>
    </location>
</feature>
<dbReference type="Pfam" id="PF03484">
    <property type="entry name" value="B5"/>
    <property type="match status" value="1"/>
</dbReference>
<evidence type="ECO:0000313" key="20">
    <source>
        <dbReference type="EMBL" id="MBD2843384.1"/>
    </source>
</evidence>
<dbReference type="InterPro" id="IPR036690">
    <property type="entry name" value="Fdx_antiC-bd_sf"/>
</dbReference>
<feature type="domain" description="TRNA-binding" evidence="17">
    <location>
        <begin position="39"/>
        <end position="149"/>
    </location>
</feature>
<dbReference type="InterPro" id="IPR045060">
    <property type="entry name" value="Phe-tRNA-ligase_IIc_bsu"/>
</dbReference>
<accession>A0ABR8KRL4</accession>
<dbReference type="InterPro" id="IPR020825">
    <property type="entry name" value="Phe-tRNA_synthase-like_B3/B4"/>
</dbReference>
<evidence type="ECO:0000259" key="18">
    <source>
        <dbReference type="PROSITE" id="PS51447"/>
    </source>
</evidence>
<dbReference type="InterPro" id="IPR012340">
    <property type="entry name" value="NA-bd_OB-fold"/>
</dbReference>
<dbReference type="InterPro" id="IPR002547">
    <property type="entry name" value="tRNA-bd_dom"/>
</dbReference>
<evidence type="ECO:0000256" key="10">
    <source>
        <dbReference type="ARBA" id="ARBA00022842"/>
    </source>
</evidence>
<name>A0ABR8KRL4_9SPHN</name>
<sequence length="799" mass="84718">MKFSTTWLKDHLETDASLQEIVDTLNAIGLEVEGVEDPAEKLAGFTVAKVLTAKKHPDADKLQVLTVDTGEGDPLQVVCGAPNARAGMMGVLGQPGAVVPSNGMELRKSAIRGVESNGMMCSVRELELGEDHDGIIELPEDAPVGYSFADYHGSSPIIDVAITPNRPDCMGVYGIARDLAAAGLGTLKPIAFPEFTAEGACPVEIRTDDPEGCPAFYGRVIKGVKNGPSPDWLVQRLKSAGQRPISLLVDLTNYLMLAFGRPAHAYDVAKLHGAVVARRATKGEQVLALNEKTYTLDESMVVIADDKEVHDIAGIMGGENSGVQDDTTDVLLEIAYFDPPRIGVTGRKLGLASDARTRFERGVDPAFLQEGLDLLTGLIVELAGGQASEAVQAGSPPSEPKVLSFDTARTVRLGGVEVSADEQRRILESLDFAVGDDWQVTCPLRRHDIEGPADLVEEVVRIHGLDKVESVALPRVEGVARPTATADQVVERKLRRAAAASGLNEAITWSFLPEDEAAHFADSAALWALANPISEDMKVMRPSLLPGLLNAAKRAATRGSASTRLFEIGRRYFRGSDGLSDERSTLGVVLAGEKTARSWATGKAQMFDAYDAKAAATQLLEAAGAPAGNLMVMGEAGSQFHPGQSGTLRLGPKKVLARFGMVHPATLKALDVDGPIAAVEIFLDAIPQKKAWKGAKSFARPSFTPPALQSVTRDFAFLVPEALPAAELVRAVKGADKANITDVGVFDVFAGQGVPEGRKSVAVEVTLQPAEKSYKDADLKAISDAIVAAAAKQGAELRG</sequence>
<keyword evidence="11 16" id="KW-0694">RNA-binding</keyword>
<evidence type="ECO:0000256" key="6">
    <source>
        <dbReference type="ARBA" id="ARBA00022598"/>
    </source>
</evidence>
<dbReference type="Pfam" id="PF03147">
    <property type="entry name" value="FDX-ACB"/>
    <property type="match status" value="1"/>
</dbReference>
<dbReference type="InterPro" id="IPR009061">
    <property type="entry name" value="DNA-bd_dom_put_sf"/>
</dbReference>
<dbReference type="SUPFAM" id="SSF54991">
    <property type="entry name" value="Anticodon-binding domain of PheRS"/>
    <property type="match status" value="1"/>
</dbReference>
<protein>
    <recommendedName>
        <fullName evidence="15">Phenylalanine--tRNA ligase beta subunit</fullName>
        <ecNumber evidence="15">6.1.1.20</ecNumber>
    </recommendedName>
    <alternativeName>
        <fullName evidence="15">Phenylalanyl-tRNA synthetase beta subunit</fullName>
        <shortName evidence="15">PheRS</shortName>
    </alternativeName>
</protein>
<evidence type="ECO:0000256" key="7">
    <source>
        <dbReference type="ARBA" id="ARBA00022723"/>
    </source>
</evidence>
<organism evidence="20 21">
    <name type="scientific">Erythrobacter rubeus</name>
    <dbReference type="NCBI Taxonomy" id="2760803"/>
    <lineage>
        <taxon>Bacteria</taxon>
        <taxon>Pseudomonadati</taxon>
        <taxon>Pseudomonadota</taxon>
        <taxon>Alphaproteobacteria</taxon>
        <taxon>Sphingomonadales</taxon>
        <taxon>Erythrobacteraceae</taxon>
        <taxon>Erythrobacter/Porphyrobacter group</taxon>
        <taxon>Erythrobacter</taxon>
    </lineage>
</organism>
<dbReference type="InterPro" id="IPR041616">
    <property type="entry name" value="PheRS_beta_core"/>
</dbReference>
<dbReference type="Pfam" id="PF17759">
    <property type="entry name" value="tRNA_synthFbeta"/>
    <property type="match status" value="1"/>
</dbReference>
<dbReference type="Pfam" id="PF01588">
    <property type="entry name" value="tRNA_bind"/>
    <property type="match status" value="1"/>
</dbReference>
<keyword evidence="8 15" id="KW-0547">Nucleotide-binding</keyword>
<evidence type="ECO:0000259" key="17">
    <source>
        <dbReference type="PROSITE" id="PS50886"/>
    </source>
</evidence>
<comment type="catalytic activity">
    <reaction evidence="14 15">
        <text>tRNA(Phe) + L-phenylalanine + ATP = L-phenylalanyl-tRNA(Phe) + AMP + diphosphate + H(+)</text>
        <dbReference type="Rhea" id="RHEA:19413"/>
        <dbReference type="Rhea" id="RHEA-COMP:9668"/>
        <dbReference type="Rhea" id="RHEA-COMP:9699"/>
        <dbReference type="ChEBI" id="CHEBI:15378"/>
        <dbReference type="ChEBI" id="CHEBI:30616"/>
        <dbReference type="ChEBI" id="CHEBI:33019"/>
        <dbReference type="ChEBI" id="CHEBI:58095"/>
        <dbReference type="ChEBI" id="CHEBI:78442"/>
        <dbReference type="ChEBI" id="CHEBI:78531"/>
        <dbReference type="ChEBI" id="CHEBI:456215"/>
        <dbReference type="EC" id="6.1.1.20"/>
    </reaction>
</comment>
<dbReference type="Proteomes" id="UP000635384">
    <property type="component" value="Unassembled WGS sequence"/>
</dbReference>
<keyword evidence="12 15" id="KW-0648">Protein biosynthesis</keyword>
<feature type="binding site" evidence="15">
    <location>
        <position position="458"/>
    </location>
    <ligand>
        <name>Mg(2+)</name>
        <dbReference type="ChEBI" id="CHEBI:18420"/>
        <note>shared with alpha subunit</note>
    </ligand>
</feature>
<dbReference type="SMART" id="SM00896">
    <property type="entry name" value="FDX-ACB"/>
    <property type="match status" value="1"/>
</dbReference>
<dbReference type="InterPro" id="IPR033714">
    <property type="entry name" value="tRNA_bind_bactPheRS"/>
</dbReference>
<dbReference type="Gene3D" id="3.30.56.10">
    <property type="match status" value="2"/>
</dbReference>
<feature type="binding site" evidence="15">
    <location>
        <position position="457"/>
    </location>
    <ligand>
        <name>Mg(2+)</name>
        <dbReference type="ChEBI" id="CHEBI:18420"/>
        <note>shared with alpha subunit</note>
    </ligand>
</feature>
<dbReference type="NCBIfam" id="NF045760">
    <property type="entry name" value="YtpR"/>
    <property type="match status" value="1"/>
</dbReference>
<keyword evidence="6 15" id="KW-0436">Ligase</keyword>
<evidence type="ECO:0000259" key="19">
    <source>
        <dbReference type="PROSITE" id="PS51483"/>
    </source>
</evidence>
<dbReference type="CDD" id="cd00769">
    <property type="entry name" value="PheRS_beta_core"/>
    <property type="match status" value="1"/>
</dbReference>
<evidence type="ECO:0000256" key="9">
    <source>
        <dbReference type="ARBA" id="ARBA00022840"/>
    </source>
</evidence>
<evidence type="ECO:0000256" key="1">
    <source>
        <dbReference type="ARBA" id="ARBA00004496"/>
    </source>
</evidence>
<dbReference type="Gene3D" id="2.40.50.140">
    <property type="entry name" value="Nucleic acid-binding proteins"/>
    <property type="match status" value="1"/>
</dbReference>
<gene>
    <name evidence="15" type="primary">pheT</name>
    <name evidence="20" type="ORF">IB285_14075</name>
</gene>
<comment type="similarity">
    <text evidence="2 15">Belongs to the phenylalanyl-tRNA synthetase beta subunit family. Type 1 subfamily.</text>
</comment>
<evidence type="ECO:0000256" key="12">
    <source>
        <dbReference type="ARBA" id="ARBA00022917"/>
    </source>
</evidence>
<keyword evidence="21" id="KW-1185">Reference proteome</keyword>
<keyword evidence="10 15" id="KW-0460">Magnesium</keyword>
<comment type="subunit">
    <text evidence="3 15">Tetramer of two alpha and two beta subunits.</text>
</comment>
<dbReference type="Gene3D" id="3.30.930.10">
    <property type="entry name" value="Bira Bifunctional Protein, Domain 2"/>
    <property type="match status" value="1"/>
</dbReference>
<evidence type="ECO:0000256" key="15">
    <source>
        <dbReference type="HAMAP-Rule" id="MF_00283"/>
    </source>
</evidence>
<keyword evidence="4 15" id="KW-0963">Cytoplasm</keyword>
<dbReference type="CDD" id="cd02796">
    <property type="entry name" value="tRNA_bind_bactPheRS"/>
    <property type="match status" value="1"/>
</dbReference>
<dbReference type="SMART" id="SM00873">
    <property type="entry name" value="B3_4"/>
    <property type="match status" value="1"/>
</dbReference>
<evidence type="ECO:0000256" key="2">
    <source>
        <dbReference type="ARBA" id="ARBA00008653"/>
    </source>
</evidence>
<dbReference type="Pfam" id="PF03483">
    <property type="entry name" value="B3_4"/>
    <property type="match status" value="1"/>
</dbReference>
<dbReference type="InterPro" id="IPR005121">
    <property type="entry name" value="Fdx_antiC-bd"/>
</dbReference>
<evidence type="ECO:0000256" key="8">
    <source>
        <dbReference type="ARBA" id="ARBA00022741"/>
    </source>
</evidence>
<dbReference type="RefSeq" id="WP_190788750.1">
    <property type="nucleotide sequence ID" value="NZ_JACXLC010000001.1"/>
</dbReference>
<evidence type="ECO:0000256" key="11">
    <source>
        <dbReference type="ARBA" id="ARBA00022884"/>
    </source>
</evidence>
<feature type="domain" description="B5" evidence="19">
    <location>
        <begin position="398"/>
        <end position="470"/>
    </location>
</feature>
<dbReference type="PANTHER" id="PTHR10947:SF0">
    <property type="entry name" value="PHENYLALANINE--TRNA LIGASE BETA SUBUNIT"/>
    <property type="match status" value="1"/>
</dbReference>
<dbReference type="PROSITE" id="PS51447">
    <property type="entry name" value="FDX_ACB"/>
    <property type="match status" value="1"/>
</dbReference>
<dbReference type="HAMAP" id="MF_00283">
    <property type="entry name" value="Phe_tRNA_synth_beta1"/>
    <property type="match status" value="1"/>
</dbReference>
<dbReference type="Gene3D" id="3.50.40.10">
    <property type="entry name" value="Phenylalanyl-trna Synthetase, Chain B, domain 3"/>
    <property type="match status" value="1"/>
</dbReference>
<evidence type="ECO:0000313" key="21">
    <source>
        <dbReference type="Proteomes" id="UP000635384"/>
    </source>
</evidence>
<dbReference type="SMART" id="SM00874">
    <property type="entry name" value="B5"/>
    <property type="match status" value="1"/>
</dbReference>
<evidence type="ECO:0000256" key="16">
    <source>
        <dbReference type="PROSITE-ProRule" id="PRU00209"/>
    </source>
</evidence>
<feature type="binding site" evidence="15">
    <location>
        <position position="448"/>
    </location>
    <ligand>
        <name>Mg(2+)</name>
        <dbReference type="ChEBI" id="CHEBI:18420"/>
        <note>shared with alpha subunit</note>
    </ligand>
</feature>
<dbReference type="PROSITE" id="PS51483">
    <property type="entry name" value="B5"/>
    <property type="match status" value="1"/>
</dbReference>
<dbReference type="EC" id="6.1.1.20" evidence="15"/>
<keyword evidence="9 15" id="KW-0067">ATP-binding</keyword>
<comment type="cofactor">
    <cofactor evidence="15">
        <name>Mg(2+)</name>
        <dbReference type="ChEBI" id="CHEBI:18420"/>
    </cofactor>
    <text evidence="15">Binds 2 magnesium ions per tetramer.</text>
</comment>
<dbReference type="SUPFAM" id="SSF56037">
    <property type="entry name" value="PheT/TilS domain"/>
    <property type="match status" value="1"/>
</dbReference>
<dbReference type="InterPro" id="IPR045864">
    <property type="entry name" value="aa-tRNA-synth_II/BPL/LPL"/>
</dbReference>
<comment type="subcellular location">
    <subcellularLocation>
        <location evidence="1 15">Cytoplasm</location>
    </subcellularLocation>
</comment>
<dbReference type="SUPFAM" id="SSF46955">
    <property type="entry name" value="Putative DNA-binding domain"/>
    <property type="match status" value="1"/>
</dbReference>
<proteinExistence type="inferred from homology"/>
<evidence type="ECO:0000256" key="13">
    <source>
        <dbReference type="ARBA" id="ARBA00023146"/>
    </source>
</evidence>
<dbReference type="InterPro" id="IPR004532">
    <property type="entry name" value="Phe-tRNA-ligase_IIc_bsu_bact"/>
</dbReference>
<dbReference type="SUPFAM" id="SSF55681">
    <property type="entry name" value="Class II aaRS and biotin synthetases"/>
    <property type="match status" value="1"/>
</dbReference>
<dbReference type="InterPro" id="IPR005147">
    <property type="entry name" value="tRNA_synthase_B5-dom"/>
</dbReference>
<keyword evidence="5 16" id="KW-0820">tRNA-binding</keyword>
<evidence type="ECO:0000256" key="3">
    <source>
        <dbReference type="ARBA" id="ARBA00011209"/>
    </source>
</evidence>
<dbReference type="PROSITE" id="PS50886">
    <property type="entry name" value="TRBD"/>
    <property type="match status" value="1"/>
</dbReference>
<evidence type="ECO:0000256" key="5">
    <source>
        <dbReference type="ARBA" id="ARBA00022555"/>
    </source>
</evidence>
<keyword evidence="7 15" id="KW-0479">Metal-binding</keyword>
<dbReference type="Gene3D" id="3.30.70.380">
    <property type="entry name" value="Ferrodoxin-fold anticodon-binding domain"/>
    <property type="match status" value="1"/>
</dbReference>
<dbReference type="PANTHER" id="PTHR10947">
    <property type="entry name" value="PHENYLALANYL-TRNA SYNTHETASE BETA CHAIN AND LEUCINE-RICH REPEAT-CONTAINING PROTEIN 47"/>
    <property type="match status" value="1"/>
</dbReference>
<keyword evidence="13 15" id="KW-0030">Aminoacyl-tRNA synthetase</keyword>